<evidence type="ECO:0000313" key="4">
    <source>
        <dbReference type="Proteomes" id="UP000886757"/>
    </source>
</evidence>
<accession>A0A9D1D952</accession>
<organism evidence="3 4">
    <name type="scientific">Candidatus Choladousia intestinavium</name>
    <dbReference type="NCBI Taxonomy" id="2840727"/>
    <lineage>
        <taxon>Bacteria</taxon>
        <taxon>Bacillati</taxon>
        <taxon>Bacillota</taxon>
        <taxon>Clostridia</taxon>
        <taxon>Lachnospirales</taxon>
        <taxon>Lachnospiraceae</taxon>
        <taxon>Lachnospiraceae incertae sedis</taxon>
        <taxon>Candidatus Choladousia</taxon>
    </lineage>
</organism>
<sequence>MTRKEACKILGITQNAEETEIKKRYRQLVRRLHPDAQADVSRNSSHEIQQIILAYQVLKEEKFFSTENASPDGSSRKASVSWDAPLNVHAYREREILHSAEDSYGRPAGNFCIARGKYFWKTEEDFPLFLLSVYRCSKDLLDEIDVSLKRSAPAFLRQKIHPELCYLMAQQFIDGTALLKELAKEEPADSAGFGTFYLPAMLESRDPSLFPKPGELLFPARIHQHRLYLKDAAGKELGYLSFPDDRLYYVVIPLFEQKSVLVKIQTSQEKKKNTGAACRSLHLWIRLTEEIPVTMPESLNLQIEKLLGEYAKSSSF</sequence>
<dbReference type="InterPro" id="IPR050817">
    <property type="entry name" value="DjlA_DnaK_co-chaperone"/>
</dbReference>
<dbReference type="PRINTS" id="PR00625">
    <property type="entry name" value="JDOMAIN"/>
</dbReference>
<dbReference type="Gene3D" id="1.10.287.110">
    <property type="entry name" value="DnaJ domain"/>
    <property type="match status" value="1"/>
</dbReference>
<comment type="caution">
    <text evidence="3">The sequence shown here is derived from an EMBL/GenBank/DDBJ whole genome shotgun (WGS) entry which is preliminary data.</text>
</comment>
<reference evidence="3" key="2">
    <citation type="journal article" date="2021" name="PeerJ">
        <title>Extensive microbial diversity within the chicken gut microbiome revealed by metagenomics and culture.</title>
        <authorList>
            <person name="Gilroy R."/>
            <person name="Ravi A."/>
            <person name="Getino M."/>
            <person name="Pursley I."/>
            <person name="Horton D.L."/>
            <person name="Alikhan N.F."/>
            <person name="Baker D."/>
            <person name="Gharbi K."/>
            <person name="Hall N."/>
            <person name="Watson M."/>
            <person name="Adriaenssens E.M."/>
            <person name="Foster-Nyarko E."/>
            <person name="Jarju S."/>
            <person name="Secka A."/>
            <person name="Antonio M."/>
            <person name="Oren A."/>
            <person name="Chaudhuri R.R."/>
            <person name="La Ragione R."/>
            <person name="Hildebrand F."/>
            <person name="Pallen M.J."/>
        </authorList>
    </citation>
    <scope>NUCLEOTIDE SEQUENCE</scope>
    <source>
        <strain evidence="3">ChiSjej4B22-8148</strain>
    </source>
</reference>
<dbReference type="CDD" id="cd06257">
    <property type="entry name" value="DnaJ"/>
    <property type="match status" value="1"/>
</dbReference>
<feature type="domain" description="J" evidence="2">
    <location>
        <begin position="5"/>
        <end position="63"/>
    </location>
</feature>
<dbReference type="EMBL" id="DVGK01000071">
    <property type="protein sequence ID" value="HIR13516.1"/>
    <property type="molecule type" value="Genomic_DNA"/>
</dbReference>
<protein>
    <submittedName>
        <fullName evidence="3">J domain-containing protein</fullName>
    </submittedName>
</protein>
<dbReference type="AlphaFoldDB" id="A0A9D1D952"/>
<dbReference type="PANTHER" id="PTHR24074">
    <property type="entry name" value="CO-CHAPERONE PROTEIN DJLA"/>
    <property type="match status" value="1"/>
</dbReference>
<dbReference type="InterPro" id="IPR036869">
    <property type="entry name" value="J_dom_sf"/>
</dbReference>
<keyword evidence="1" id="KW-0235">DNA replication</keyword>
<dbReference type="InterPro" id="IPR001623">
    <property type="entry name" value="DnaJ_domain"/>
</dbReference>
<dbReference type="PROSITE" id="PS50076">
    <property type="entry name" value="DNAJ_2"/>
    <property type="match status" value="1"/>
</dbReference>
<evidence type="ECO:0000256" key="1">
    <source>
        <dbReference type="ARBA" id="ARBA00022705"/>
    </source>
</evidence>
<reference evidence="3" key="1">
    <citation type="submission" date="2020-10" db="EMBL/GenBank/DDBJ databases">
        <authorList>
            <person name="Gilroy R."/>
        </authorList>
    </citation>
    <scope>NUCLEOTIDE SEQUENCE</scope>
    <source>
        <strain evidence="3">ChiSjej4B22-8148</strain>
    </source>
</reference>
<proteinExistence type="predicted"/>
<gene>
    <name evidence="3" type="ORF">IAB31_06295</name>
</gene>
<dbReference type="SUPFAM" id="SSF46565">
    <property type="entry name" value="Chaperone J-domain"/>
    <property type="match status" value="1"/>
</dbReference>
<evidence type="ECO:0000259" key="2">
    <source>
        <dbReference type="PROSITE" id="PS50076"/>
    </source>
</evidence>
<dbReference type="Proteomes" id="UP000886757">
    <property type="component" value="Unassembled WGS sequence"/>
</dbReference>
<dbReference type="Pfam" id="PF00226">
    <property type="entry name" value="DnaJ"/>
    <property type="match status" value="1"/>
</dbReference>
<name>A0A9D1D952_9FIRM</name>
<dbReference type="SMART" id="SM00271">
    <property type="entry name" value="DnaJ"/>
    <property type="match status" value="1"/>
</dbReference>
<evidence type="ECO:0000313" key="3">
    <source>
        <dbReference type="EMBL" id="HIR13516.1"/>
    </source>
</evidence>
<dbReference type="GO" id="GO:0006260">
    <property type="term" value="P:DNA replication"/>
    <property type="evidence" value="ECO:0007669"/>
    <property type="project" value="UniProtKB-KW"/>
</dbReference>